<gene>
    <name evidence="1" type="ORF">HZY91_00020</name>
</gene>
<sequence>MESEEFISEINKGLNTKYEITIPILYLELPNIFTNLEFNSYRYGRFFIEPKNIDQDYYQIFGTTGFDEITNNLVFYSCDKFLECTFNDNITFMRVVNTLNIFSQALWLVKDNCINFKLGFFINMIYNVVDKLEQMCLILFQMVSLKKLNII</sequence>
<comment type="caution">
    <text evidence="1">The sequence shown here is derived from an EMBL/GenBank/DDBJ whole genome shotgun (WGS) entry which is preliminary data.</text>
</comment>
<dbReference type="RefSeq" id="WP_197113180.1">
    <property type="nucleotide sequence ID" value="NZ_JACBXQ010000001.1"/>
</dbReference>
<keyword evidence="2" id="KW-1185">Reference proteome</keyword>
<name>A0ABS0LMQ9_9LACT</name>
<protein>
    <submittedName>
        <fullName evidence="1">Uncharacterized protein</fullName>
    </submittedName>
</protein>
<accession>A0ABS0LMQ9</accession>
<dbReference type="Proteomes" id="UP000721415">
    <property type="component" value="Unassembled WGS sequence"/>
</dbReference>
<evidence type="ECO:0000313" key="1">
    <source>
        <dbReference type="EMBL" id="MBG9985272.1"/>
    </source>
</evidence>
<proteinExistence type="predicted"/>
<dbReference type="EMBL" id="JACBXQ010000001">
    <property type="protein sequence ID" value="MBG9985272.1"/>
    <property type="molecule type" value="Genomic_DNA"/>
</dbReference>
<evidence type="ECO:0000313" key="2">
    <source>
        <dbReference type="Proteomes" id="UP000721415"/>
    </source>
</evidence>
<reference evidence="1 2" key="1">
    <citation type="submission" date="2020-07" db="EMBL/GenBank/DDBJ databases">
        <title>Facklamia lactis sp. nov., isolated from raw milk.</title>
        <authorList>
            <person name="Doll E.V."/>
            <person name="Huptas C."/>
            <person name="Staib L."/>
            <person name="Wenning M."/>
            <person name="Scherer S."/>
        </authorList>
    </citation>
    <scope>NUCLEOTIDE SEQUENCE [LARGE SCALE GENOMIC DNA]</scope>
    <source>
        <strain evidence="1 2">DSM 111018</strain>
    </source>
</reference>
<organism evidence="1 2">
    <name type="scientific">Facklamia lactis</name>
    <dbReference type="NCBI Taxonomy" id="2749967"/>
    <lineage>
        <taxon>Bacteria</taxon>
        <taxon>Bacillati</taxon>
        <taxon>Bacillota</taxon>
        <taxon>Bacilli</taxon>
        <taxon>Lactobacillales</taxon>
        <taxon>Aerococcaceae</taxon>
        <taxon>Facklamia</taxon>
    </lineage>
</organism>